<dbReference type="GO" id="GO:0003677">
    <property type="term" value="F:DNA binding"/>
    <property type="evidence" value="ECO:0007669"/>
    <property type="project" value="UniProtKB-KW"/>
</dbReference>
<dbReference type="PANTHER" id="PTHR23150:SF26">
    <property type="entry name" value="GENERIC METHYLTRANSFERASE"/>
    <property type="match status" value="1"/>
</dbReference>
<dbReference type="AlphaFoldDB" id="A0A814HMB7"/>
<feature type="region of interest" description="Disordered" evidence="2">
    <location>
        <begin position="70"/>
        <end position="90"/>
    </location>
</feature>
<dbReference type="InterPro" id="IPR006600">
    <property type="entry name" value="HTH_CenpB_DNA-bd_dom"/>
</dbReference>
<organism evidence="4 5">
    <name type="scientific">Brachionus calyciflorus</name>
    <dbReference type="NCBI Taxonomy" id="104777"/>
    <lineage>
        <taxon>Eukaryota</taxon>
        <taxon>Metazoa</taxon>
        <taxon>Spiralia</taxon>
        <taxon>Gnathifera</taxon>
        <taxon>Rotifera</taxon>
        <taxon>Eurotatoria</taxon>
        <taxon>Monogononta</taxon>
        <taxon>Pseudotrocha</taxon>
        <taxon>Ploima</taxon>
        <taxon>Brachionidae</taxon>
        <taxon>Brachionus</taxon>
    </lineage>
</organism>
<dbReference type="PROSITE" id="PS51253">
    <property type="entry name" value="HTH_CENPB"/>
    <property type="match status" value="1"/>
</dbReference>
<keyword evidence="1" id="KW-0238">DNA-binding</keyword>
<evidence type="ECO:0000259" key="3">
    <source>
        <dbReference type="PROSITE" id="PS51253"/>
    </source>
</evidence>
<dbReference type="GO" id="GO:0120147">
    <property type="term" value="F:formylglycine-generating oxidase activity"/>
    <property type="evidence" value="ECO:0007669"/>
    <property type="project" value="TreeGrafter"/>
</dbReference>
<evidence type="ECO:0000256" key="2">
    <source>
        <dbReference type="SAM" id="MobiDB-lite"/>
    </source>
</evidence>
<reference evidence="4" key="1">
    <citation type="submission" date="2021-02" db="EMBL/GenBank/DDBJ databases">
        <authorList>
            <person name="Nowell W R."/>
        </authorList>
    </citation>
    <scope>NUCLEOTIDE SEQUENCE</scope>
    <source>
        <strain evidence="4">Ploen Becks lab</strain>
    </source>
</reference>
<sequence length="342" mass="40545">MLQLGYKEFSASNGWLDKFKKPNNIVGKKSSGEAGLVDMSTIEIWKNQRNDCTPNNDQLSDEEILSQISQNNKNNNIIPNNESIEEEDEEVEPKQVISKKDFMEMVQKQKDFLLSDENDNRITKQPKFPKTSIKYVSMYSLAIEIKDYFNNSYDLYECLFTSINYEEAYYLCPDRLRLPLIFYYGHTAFVYMNKLVLAGLLEPKERINFEFDTLFETGVDEMSSDDLENFLMGCQYKWPSVEQVHYFRLQDRKLINQVIDRNEIKLPINWDNKLLKLIKAKLNLTNHDFPFYGWDNEYGKVKCVIVEFEASKYKITNEEFYEFVKTLIMIRRFLVRRRLAMG</sequence>
<evidence type="ECO:0000256" key="1">
    <source>
        <dbReference type="ARBA" id="ARBA00023125"/>
    </source>
</evidence>
<gene>
    <name evidence="4" type="ORF">OXX778_LOCUS16977</name>
</gene>
<keyword evidence="5" id="KW-1185">Reference proteome</keyword>
<dbReference type="InterPro" id="IPR051043">
    <property type="entry name" value="Sulfatase_Mod_Factor_Kinase"/>
</dbReference>
<dbReference type="EMBL" id="CAJNOC010004192">
    <property type="protein sequence ID" value="CAF1012779.1"/>
    <property type="molecule type" value="Genomic_DNA"/>
</dbReference>
<feature type="domain" description="HTH CENPB-type" evidence="3">
    <location>
        <begin position="1"/>
        <end position="29"/>
    </location>
</feature>
<dbReference type="Proteomes" id="UP000663879">
    <property type="component" value="Unassembled WGS sequence"/>
</dbReference>
<accession>A0A814HMB7</accession>
<comment type="caution">
    <text evidence="4">The sequence shown here is derived from an EMBL/GenBank/DDBJ whole genome shotgun (WGS) entry which is preliminary data.</text>
</comment>
<evidence type="ECO:0000313" key="5">
    <source>
        <dbReference type="Proteomes" id="UP000663879"/>
    </source>
</evidence>
<feature type="compositionally biased region" description="Low complexity" evidence="2">
    <location>
        <begin position="70"/>
        <end position="82"/>
    </location>
</feature>
<proteinExistence type="predicted"/>
<dbReference type="OrthoDB" id="659at2759"/>
<dbReference type="PANTHER" id="PTHR23150">
    <property type="entry name" value="SULFATASE MODIFYING FACTOR 1, 2"/>
    <property type="match status" value="1"/>
</dbReference>
<name>A0A814HMB7_9BILA</name>
<evidence type="ECO:0000313" key="4">
    <source>
        <dbReference type="EMBL" id="CAF1012779.1"/>
    </source>
</evidence>
<protein>
    <recommendedName>
        <fullName evidence="3">HTH CENPB-type domain-containing protein</fullName>
    </recommendedName>
</protein>